<feature type="domain" description="Polysaccharide lyase 14" evidence="2">
    <location>
        <begin position="2"/>
        <end position="138"/>
    </location>
</feature>
<keyword evidence="1" id="KW-1133">Transmembrane helix</keyword>
<evidence type="ECO:0000256" key="1">
    <source>
        <dbReference type="SAM" id="Phobius"/>
    </source>
</evidence>
<keyword evidence="4" id="KW-1185">Reference proteome</keyword>
<sequence length="174" mass="18804">MCNGGEVSDGTTCWSMRLMWRAGGNGEAYAYLPVAENNQMCGSKNIICSSIYGSSINRGAFQFTTGKWISLSIFVQLNTPGLSDGSIVVYTDKGQNRAISRGNVVYRAKSTTDKSLLIQSIMFSTFYGGHTGDWAAPISMANDRIANRASGLFSTMSLWIVSVASLISLVIALW</sequence>
<dbReference type="RefSeq" id="XP_006677931.1">
    <property type="nucleotide sequence ID" value="XM_006677868.1"/>
</dbReference>
<dbReference type="Gene3D" id="2.60.120.200">
    <property type="match status" value="1"/>
</dbReference>
<dbReference type="InParanoid" id="F4P0R2"/>
<evidence type="ECO:0000313" key="4">
    <source>
        <dbReference type="Proteomes" id="UP000007241"/>
    </source>
</evidence>
<reference evidence="3 4" key="1">
    <citation type="submission" date="2009-12" db="EMBL/GenBank/DDBJ databases">
        <title>The draft genome of Batrachochytrium dendrobatidis.</title>
        <authorList>
            <consortium name="US DOE Joint Genome Institute (JGI-PGF)"/>
            <person name="Kuo A."/>
            <person name="Salamov A."/>
            <person name="Schmutz J."/>
            <person name="Lucas S."/>
            <person name="Pitluck S."/>
            <person name="Rosenblum E."/>
            <person name="Stajich J."/>
            <person name="Eisen M."/>
            <person name="Grigoriev I.V."/>
        </authorList>
    </citation>
    <scope>NUCLEOTIDE SEQUENCE [LARGE SCALE GENOMIC DNA]</scope>
    <source>
        <strain evidence="4">JAM81 / FGSC 10211</strain>
    </source>
</reference>
<accession>F4P0R2</accession>
<organism evidence="3 4">
    <name type="scientific">Batrachochytrium dendrobatidis (strain JAM81 / FGSC 10211)</name>
    <name type="common">Frog chytrid fungus</name>
    <dbReference type="NCBI Taxonomy" id="684364"/>
    <lineage>
        <taxon>Eukaryota</taxon>
        <taxon>Fungi</taxon>
        <taxon>Fungi incertae sedis</taxon>
        <taxon>Chytridiomycota</taxon>
        <taxon>Chytridiomycota incertae sedis</taxon>
        <taxon>Chytridiomycetes</taxon>
        <taxon>Rhizophydiales</taxon>
        <taxon>Rhizophydiales incertae sedis</taxon>
        <taxon>Batrachochytrium</taxon>
    </lineage>
</organism>
<dbReference type="InterPro" id="IPR048958">
    <property type="entry name" value="Polysacc_lyase_14"/>
</dbReference>
<gene>
    <name evidence="3" type="ORF">BATDEDRAFT_24203</name>
</gene>
<dbReference type="AlphaFoldDB" id="F4P0R2"/>
<evidence type="ECO:0000313" key="3">
    <source>
        <dbReference type="EMBL" id="EGF81324.1"/>
    </source>
</evidence>
<dbReference type="Pfam" id="PF21294">
    <property type="entry name" value="Polysacc_lyase_14"/>
    <property type="match status" value="1"/>
</dbReference>
<keyword evidence="1" id="KW-0812">Transmembrane</keyword>
<dbReference type="EMBL" id="GL882882">
    <property type="protein sequence ID" value="EGF81324.1"/>
    <property type="molecule type" value="Genomic_DNA"/>
</dbReference>
<dbReference type="OMA" id="FERARWH"/>
<keyword evidence="1" id="KW-0472">Membrane</keyword>
<dbReference type="Proteomes" id="UP000007241">
    <property type="component" value="Unassembled WGS sequence"/>
</dbReference>
<dbReference type="GeneID" id="18238407"/>
<protein>
    <recommendedName>
        <fullName evidence="2">Polysaccharide lyase 14 domain-containing protein</fullName>
    </recommendedName>
</protein>
<feature type="transmembrane region" description="Helical" evidence="1">
    <location>
        <begin position="152"/>
        <end position="173"/>
    </location>
</feature>
<dbReference type="PANTHER" id="PTHR40124:SF1">
    <property type="entry name" value="DISAGGREGATASE RELATED REPEAT PROTEIN"/>
    <property type="match status" value="1"/>
</dbReference>
<proteinExistence type="predicted"/>
<dbReference type="OrthoDB" id="10069995at2759"/>
<name>F4P0R2_BATDJ</name>
<evidence type="ECO:0000259" key="2">
    <source>
        <dbReference type="Pfam" id="PF21294"/>
    </source>
</evidence>
<dbReference type="PANTHER" id="PTHR40124">
    <property type="match status" value="1"/>
</dbReference>
<dbReference type="HOGENOM" id="CLU_1539736_0_0_1"/>